<name>A0A499VVX5_STRAX</name>
<gene>
    <name evidence="2" type="ORF">SAVMC3_89770</name>
</gene>
<feature type="region of interest" description="Disordered" evidence="1">
    <location>
        <begin position="67"/>
        <end position="101"/>
    </location>
</feature>
<evidence type="ECO:0000313" key="2">
    <source>
        <dbReference type="EMBL" id="BBJ56348.1"/>
    </source>
</evidence>
<reference evidence="2" key="1">
    <citation type="submission" date="2019-04" db="EMBL/GenBank/DDBJ databases">
        <title>Draft genome sequences of Streptomyces avermitilis MC3.</title>
        <authorList>
            <person name="Komaki H."/>
            <person name="Tamura T."/>
            <person name="Hosoyama A."/>
        </authorList>
    </citation>
    <scope>NUCLEOTIDE SEQUENCE</scope>
    <source>
        <strain evidence="2">MC3</strain>
        <plasmid evidence="2">pMC3</plasmid>
    </source>
</reference>
<sequence>MLSCLTLADRASATFSATAAIARPFAWRRVRDSMTEAGWGVYEPERDAQGSEWAGIAKIGVRVLLRQGRPSRRGGGRGRTSCRRSCGCPPDPVGGSGRWPT</sequence>
<keyword evidence="2" id="KW-0614">Plasmid</keyword>
<dbReference type="EMBL" id="AP019622">
    <property type="protein sequence ID" value="BBJ56348.1"/>
    <property type="molecule type" value="Genomic_DNA"/>
</dbReference>
<dbReference type="AlphaFoldDB" id="A0A499VVX5"/>
<proteinExistence type="predicted"/>
<geneLocation type="plasmid" evidence="2">
    <name>pMC3</name>
</geneLocation>
<evidence type="ECO:0000256" key="1">
    <source>
        <dbReference type="SAM" id="MobiDB-lite"/>
    </source>
</evidence>
<protein>
    <submittedName>
        <fullName evidence="2">Uncharacterized protein</fullName>
    </submittedName>
</protein>
<feature type="compositionally biased region" description="Basic residues" evidence="1">
    <location>
        <begin position="69"/>
        <end position="82"/>
    </location>
</feature>
<organism evidence="2">
    <name type="scientific">Streptomyces avermitilis</name>
    <dbReference type="NCBI Taxonomy" id="33903"/>
    <lineage>
        <taxon>Bacteria</taxon>
        <taxon>Bacillati</taxon>
        <taxon>Actinomycetota</taxon>
        <taxon>Actinomycetes</taxon>
        <taxon>Kitasatosporales</taxon>
        <taxon>Streptomycetaceae</taxon>
        <taxon>Streptomyces</taxon>
    </lineage>
</organism>
<accession>A0A499VVX5</accession>